<dbReference type="EMBL" id="LR215010">
    <property type="protein sequence ID" value="VEU68757.1"/>
    <property type="molecule type" value="Genomic_DNA"/>
</dbReference>
<evidence type="ECO:0000256" key="6">
    <source>
        <dbReference type="ARBA" id="ARBA00023196"/>
    </source>
</evidence>
<keyword evidence="8" id="KW-1003">Cell membrane</keyword>
<accession>A0A0F6ZLK6</accession>
<dbReference type="SUPFAM" id="SSF51344">
    <property type="entry name" value="Epsilon subunit of F1F0-ATP synthase N-terminal domain"/>
    <property type="match status" value="1"/>
</dbReference>
<dbReference type="Gene3D" id="2.60.15.10">
    <property type="entry name" value="F0F1 ATP synthase delta/epsilon subunit, N-terminal"/>
    <property type="match status" value="1"/>
</dbReference>
<keyword evidence="3 8" id="KW-0813">Transport</keyword>
<dbReference type="STRING" id="29555.AAW50_01825"/>
<evidence type="ECO:0000256" key="7">
    <source>
        <dbReference type="ARBA" id="ARBA00023310"/>
    </source>
</evidence>
<sequence>MANKTHLIITIPSGIFYEGDVEIVTLKTATGYMGIQANKSPIFSSIDLGTLTIGWNNDENSEKYYIGGGLVYAGGSKINIITDDIIKVSDIDLKRAQEEKAALEKAISESNKDNVDIAKLETKLKKTLFRIEACTYLNNK</sequence>
<dbReference type="InterPro" id="IPR020546">
    <property type="entry name" value="ATP_synth_F1_dsu/esu_N"/>
</dbReference>
<dbReference type="InterPro" id="IPR020547">
    <property type="entry name" value="ATP_synth_F1_esu_C"/>
</dbReference>
<dbReference type="NCBIfam" id="TIGR01216">
    <property type="entry name" value="ATP_synt_epsi"/>
    <property type="match status" value="1"/>
</dbReference>
<protein>
    <recommendedName>
        <fullName evidence="8">ATP synthase epsilon chain</fullName>
    </recommendedName>
    <alternativeName>
        <fullName evidence="8">ATP synthase F1 sector epsilon subunit</fullName>
    </alternativeName>
    <alternativeName>
        <fullName evidence="8">F-ATPase epsilon subunit</fullName>
    </alternativeName>
</protein>
<dbReference type="RefSeq" id="WP_004794582.1">
    <property type="nucleotide sequence ID" value="NZ_CP011368.1"/>
</dbReference>
<evidence type="ECO:0000256" key="4">
    <source>
        <dbReference type="ARBA" id="ARBA00023065"/>
    </source>
</evidence>
<dbReference type="PANTHER" id="PTHR13822">
    <property type="entry name" value="ATP SYNTHASE DELTA/EPSILON CHAIN"/>
    <property type="match status" value="1"/>
</dbReference>
<dbReference type="GO" id="GO:0045259">
    <property type="term" value="C:proton-transporting ATP synthase complex"/>
    <property type="evidence" value="ECO:0007669"/>
    <property type="project" value="UniProtKB-KW"/>
</dbReference>
<keyword evidence="6 8" id="KW-0139">CF(1)</keyword>
<dbReference type="PANTHER" id="PTHR13822:SF10">
    <property type="entry name" value="ATP SYNTHASE EPSILON CHAIN, CHLOROPLASTIC"/>
    <property type="match status" value="1"/>
</dbReference>
<evidence type="ECO:0000313" key="10">
    <source>
        <dbReference type="EMBL" id="VEU68757.1"/>
    </source>
</evidence>
<dbReference type="InterPro" id="IPR036771">
    <property type="entry name" value="ATPsynth_dsu/esu_N"/>
</dbReference>
<dbReference type="GO" id="GO:0005886">
    <property type="term" value="C:plasma membrane"/>
    <property type="evidence" value="ECO:0007669"/>
    <property type="project" value="UniProtKB-SubCell"/>
</dbReference>
<comment type="function">
    <text evidence="8">Produces ATP from ADP in the presence of a proton gradient across the membrane.</text>
</comment>
<dbReference type="GO" id="GO:0012505">
    <property type="term" value="C:endomembrane system"/>
    <property type="evidence" value="ECO:0007669"/>
    <property type="project" value="UniProtKB-SubCell"/>
</dbReference>
<evidence type="ECO:0000256" key="1">
    <source>
        <dbReference type="ARBA" id="ARBA00004184"/>
    </source>
</evidence>
<dbReference type="GO" id="GO:0005524">
    <property type="term" value="F:ATP binding"/>
    <property type="evidence" value="ECO:0007669"/>
    <property type="project" value="UniProtKB-UniRule"/>
</dbReference>
<evidence type="ECO:0000256" key="9">
    <source>
        <dbReference type="RuleBase" id="RU003656"/>
    </source>
</evidence>
<keyword evidence="10" id="KW-0378">Hydrolase</keyword>
<evidence type="ECO:0000256" key="3">
    <source>
        <dbReference type="ARBA" id="ARBA00022448"/>
    </source>
</evidence>
<dbReference type="Pfam" id="PF02823">
    <property type="entry name" value="ATP-synt_DE_N"/>
    <property type="match status" value="1"/>
</dbReference>
<gene>
    <name evidence="8 10" type="primary">atpC</name>
    <name evidence="10" type="ORF">NCTC10146_00210</name>
</gene>
<dbReference type="InterPro" id="IPR001469">
    <property type="entry name" value="ATP_synth_F1_dsu/esu"/>
</dbReference>
<comment type="similarity">
    <text evidence="2 8 9">Belongs to the ATPase epsilon chain family.</text>
</comment>
<comment type="subunit">
    <text evidence="8 9">F-type ATPases have 2 components, CF(1) - the catalytic core - and CF(0) - the membrane proton channel. CF(1) has five subunits: alpha(3), beta(3), gamma(1), delta(1), epsilon(1). CF(0) has three main subunits: a, b and c.</text>
</comment>
<proteinExistence type="inferred from homology"/>
<dbReference type="Pfam" id="PF00401">
    <property type="entry name" value="ATP-synt_DE"/>
    <property type="match status" value="1"/>
</dbReference>
<keyword evidence="4 8" id="KW-0406">Ion transport</keyword>
<dbReference type="KEGG" id="mcas:AAW50_01825"/>
<organism evidence="10 11">
    <name type="scientific">Mycoplasmopsis canis</name>
    <dbReference type="NCBI Taxonomy" id="29555"/>
    <lineage>
        <taxon>Bacteria</taxon>
        <taxon>Bacillati</taxon>
        <taxon>Mycoplasmatota</taxon>
        <taxon>Mycoplasmoidales</taxon>
        <taxon>Metamycoplasmataceae</taxon>
        <taxon>Mycoplasmopsis</taxon>
    </lineage>
</organism>
<evidence type="ECO:0000256" key="2">
    <source>
        <dbReference type="ARBA" id="ARBA00005712"/>
    </source>
</evidence>
<evidence type="ECO:0000256" key="5">
    <source>
        <dbReference type="ARBA" id="ARBA00023136"/>
    </source>
</evidence>
<reference evidence="10 11" key="1">
    <citation type="submission" date="2019-01" db="EMBL/GenBank/DDBJ databases">
        <authorList>
            <consortium name="Pathogen Informatics"/>
        </authorList>
    </citation>
    <scope>NUCLEOTIDE SEQUENCE [LARGE SCALE GENOMIC DNA]</scope>
    <source>
        <strain evidence="10 11">NCTC10146</strain>
    </source>
</reference>
<evidence type="ECO:0000256" key="8">
    <source>
        <dbReference type="HAMAP-Rule" id="MF_00530"/>
    </source>
</evidence>
<dbReference type="GO" id="GO:0046933">
    <property type="term" value="F:proton-transporting ATP synthase activity, rotational mechanism"/>
    <property type="evidence" value="ECO:0007669"/>
    <property type="project" value="UniProtKB-UniRule"/>
</dbReference>
<evidence type="ECO:0000313" key="11">
    <source>
        <dbReference type="Proteomes" id="UP000290495"/>
    </source>
</evidence>
<dbReference type="Proteomes" id="UP000290495">
    <property type="component" value="Chromosome"/>
</dbReference>
<keyword evidence="8" id="KW-0375">Hydrogen ion transport</keyword>
<comment type="subcellular location">
    <subcellularLocation>
        <location evidence="8">Cell membrane</location>
        <topology evidence="8">Peripheral membrane protein</topology>
    </subcellularLocation>
    <subcellularLocation>
        <location evidence="1">Endomembrane system</location>
        <topology evidence="1">Peripheral membrane protein</topology>
    </subcellularLocation>
</comment>
<keyword evidence="7 8" id="KW-0066">ATP synthesis</keyword>
<dbReference type="HAMAP" id="MF_00530">
    <property type="entry name" value="ATP_synth_epsil_bac"/>
    <property type="match status" value="1"/>
</dbReference>
<dbReference type="HOGENOM" id="CLU_084338_1_3_14"/>
<name>A0A0F6ZLK6_9BACT</name>
<dbReference type="eggNOG" id="COG0355">
    <property type="taxonomic scope" value="Bacteria"/>
</dbReference>
<dbReference type="GO" id="GO:0016787">
    <property type="term" value="F:hydrolase activity"/>
    <property type="evidence" value="ECO:0007669"/>
    <property type="project" value="UniProtKB-KW"/>
</dbReference>
<dbReference type="AlphaFoldDB" id="A0A0F6ZLK6"/>
<keyword evidence="5 8" id="KW-0472">Membrane</keyword>